<dbReference type="InterPro" id="IPR037673">
    <property type="entry name" value="MSC/AndL"/>
</dbReference>
<dbReference type="EMBL" id="BJJW01000006">
    <property type="protein sequence ID" value="GDZ83664.1"/>
    <property type="molecule type" value="Genomic_DNA"/>
</dbReference>
<accession>A0A5A5U1Q8</accession>
<dbReference type="AlphaFoldDB" id="A0A5A5U1Q8"/>
<organism evidence="1 2">
    <name type="scientific">Leuconostoc citreum</name>
    <dbReference type="NCBI Taxonomy" id="33964"/>
    <lineage>
        <taxon>Bacteria</taxon>
        <taxon>Bacillati</taxon>
        <taxon>Bacillota</taxon>
        <taxon>Bacilli</taxon>
        <taxon>Lactobacillales</taxon>
        <taxon>Lactobacillaceae</taxon>
        <taxon>Leuconostoc</taxon>
    </lineage>
</organism>
<sequence length="158" mass="18118">MKNPQQFFKAQTNQVINKSTESFGQFKQFLFAPNLLTFVISVVVGNSFGATVKELVNTVSGVLAFVHLWLFSKSHVMNYTFITKPFGAFFNSLITMIFIAFIVFYTIKFINDTLIVNSVDKWGYNQAHADALKLQQQNEKTIALQHQILEQLKKRNDQ</sequence>
<comment type="caution">
    <text evidence="1">The sequence shown here is derived from an EMBL/GenBank/DDBJ whole genome shotgun (WGS) entry which is preliminary data.</text>
</comment>
<dbReference type="Gene3D" id="1.10.1200.120">
    <property type="entry name" value="Large-conductance mechanosensitive channel, MscL, domain 1"/>
    <property type="match status" value="1"/>
</dbReference>
<dbReference type="InterPro" id="IPR036019">
    <property type="entry name" value="MscL_channel"/>
</dbReference>
<name>A0A5A5U1Q8_LEUCI</name>
<gene>
    <name evidence="1" type="ORF">LCIT_09060</name>
</gene>
<dbReference type="Proteomes" id="UP000323274">
    <property type="component" value="Unassembled WGS sequence"/>
</dbReference>
<reference evidence="1 2" key="1">
    <citation type="submission" date="2019-04" db="EMBL/GenBank/DDBJ databases">
        <title>A pseudo-fructophilic Leuconostoc citreum strain F192-5 isolated from peel of satsuma mandarin: the first report for isolation and characterization of strain-dependent fructophilic-like characteristics.</title>
        <authorList>
            <person name="Maeno S."/>
            <person name="Tanizawa Y."/>
            <person name="Kajikawa A."/>
            <person name="Kanesaki Y."/>
            <person name="Kubota E."/>
            <person name="Arita M."/>
            <person name="Leon D."/>
            <person name="Endo A."/>
        </authorList>
    </citation>
    <scope>NUCLEOTIDE SEQUENCE [LARGE SCALE GENOMIC DNA]</scope>
    <source>
        <strain evidence="1 2">F192-5</strain>
    </source>
</reference>
<dbReference type="Pfam" id="PF01741">
    <property type="entry name" value="MscL"/>
    <property type="match status" value="1"/>
</dbReference>
<proteinExistence type="predicted"/>
<dbReference type="RefSeq" id="WP_004903972.1">
    <property type="nucleotide sequence ID" value="NZ_BJJW01000006.1"/>
</dbReference>
<evidence type="ECO:0000313" key="1">
    <source>
        <dbReference type="EMBL" id="GDZ83664.1"/>
    </source>
</evidence>
<protein>
    <submittedName>
        <fullName evidence="1">Uncharacterized protein</fullName>
    </submittedName>
</protein>
<evidence type="ECO:0000313" key="2">
    <source>
        <dbReference type="Proteomes" id="UP000323274"/>
    </source>
</evidence>
<dbReference type="SUPFAM" id="SSF81330">
    <property type="entry name" value="Gated mechanosensitive channel"/>
    <property type="match status" value="1"/>
</dbReference>